<evidence type="ECO:0000256" key="1">
    <source>
        <dbReference type="SAM" id="MobiDB-lite"/>
    </source>
</evidence>
<feature type="transmembrane region" description="Helical" evidence="2">
    <location>
        <begin position="76"/>
        <end position="94"/>
    </location>
</feature>
<name>A0A9R1D7I1_9EURY</name>
<keyword evidence="2" id="KW-1133">Transmembrane helix</keyword>
<evidence type="ECO:0008006" key="5">
    <source>
        <dbReference type="Google" id="ProtNLM"/>
    </source>
</evidence>
<keyword evidence="4" id="KW-1185">Reference proteome</keyword>
<comment type="caution">
    <text evidence="3">The sequence shown here is derived from an EMBL/GenBank/DDBJ whole genome shotgun (WGS) entry which is preliminary data.</text>
</comment>
<gene>
    <name evidence="3" type="ORF">KM295_15415</name>
</gene>
<feature type="transmembrane region" description="Helical" evidence="2">
    <location>
        <begin position="188"/>
        <end position="208"/>
    </location>
</feature>
<feature type="transmembrane region" description="Helical" evidence="2">
    <location>
        <begin position="214"/>
        <end position="235"/>
    </location>
</feature>
<evidence type="ECO:0000313" key="4">
    <source>
        <dbReference type="Proteomes" id="UP001139494"/>
    </source>
</evidence>
<accession>A0A9R1D7I1</accession>
<proteinExistence type="predicted"/>
<dbReference type="EMBL" id="JAHLKM010000040">
    <property type="protein sequence ID" value="MCQ4334843.1"/>
    <property type="molecule type" value="Genomic_DNA"/>
</dbReference>
<evidence type="ECO:0000256" key="2">
    <source>
        <dbReference type="SAM" id="Phobius"/>
    </source>
</evidence>
<keyword evidence="2" id="KW-0472">Membrane</keyword>
<reference evidence="3" key="1">
    <citation type="journal article" date="2023" name="Front. Microbiol.">
        <title>Genomic-based phylogenetic and metabolic analyses of the genus Natronomonas, and description of Natronomonas aquatica sp. nov.</title>
        <authorList>
            <person name="Garcia-Roldan A."/>
            <person name="Duran-Viseras A."/>
            <person name="de la Haba R.R."/>
            <person name="Corral P."/>
            <person name="Sanchez-Porro C."/>
            <person name="Ventosa A."/>
        </authorList>
    </citation>
    <scope>NUCLEOTIDE SEQUENCE</scope>
    <source>
        <strain evidence="3">F2-12</strain>
    </source>
</reference>
<feature type="transmembrane region" description="Helical" evidence="2">
    <location>
        <begin position="115"/>
        <end position="141"/>
    </location>
</feature>
<feature type="compositionally biased region" description="Basic and acidic residues" evidence="1">
    <location>
        <begin position="357"/>
        <end position="368"/>
    </location>
</feature>
<dbReference type="RefSeq" id="WP_256031017.1">
    <property type="nucleotide sequence ID" value="NZ_JAHLKM010000040.1"/>
</dbReference>
<dbReference type="InterPro" id="IPR045782">
    <property type="entry name" value="TrbL_3"/>
</dbReference>
<organism evidence="3 4">
    <name type="scientific">Natronomonas aquatica</name>
    <dbReference type="NCBI Taxonomy" id="2841590"/>
    <lineage>
        <taxon>Archaea</taxon>
        <taxon>Methanobacteriati</taxon>
        <taxon>Methanobacteriota</taxon>
        <taxon>Stenosarchaea group</taxon>
        <taxon>Halobacteria</taxon>
        <taxon>Halobacteriales</taxon>
        <taxon>Natronomonadaceae</taxon>
        <taxon>Natronomonas</taxon>
    </lineage>
</organism>
<dbReference type="Pfam" id="PF19590">
    <property type="entry name" value="TrbL_3"/>
    <property type="match status" value="1"/>
</dbReference>
<protein>
    <recommendedName>
        <fullName evidence="5">Type IV secretion system protein TrbL</fullName>
    </recommendedName>
</protein>
<keyword evidence="2" id="KW-0812">Transmembrane</keyword>
<feature type="transmembrane region" description="Helical" evidence="2">
    <location>
        <begin position="255"/>
        <end position="273"/>
    </location>
</feature>
<dbReference type="Proteomes" id="UP001139494">
    <property type="component" value="Unassembled WGS sequence"/>
</dbReference>
<feature type="region of interest" description="Disordered" evidence="1">
    <location>
        <begin position="327"/>
        <end position="368"/>
    </location>
</feature>
<evidence type="ECO:0000313" key="3">
    <source>
        <dbReference type="EMBL" id="MCQ4334843.1"/>
    </source>
</evidence>
<dbReference type="AlphaFoldDB" id="A0A9R1D7I1"/>
<feature type="transmembrane region" description="Helical" evidence="2">
    <location>
        <begin position="161"/>
        <end position="181"/>
    </location>
</feature>
<sequence length="368" mass="39769">MTLPFADFGLQWFEDIIGRLTMWFTQMLTGGYEALSRGSLTTPTPAGSGLERALTKPASSDAPWHSIYEATVAGEMMFFGLIVLFLCVQGRHFIRIFGGGSTREHRQTRRSAVTGGFLIVSWYWVSVLFLSIIEALTIGILPDVNRVGTALATMLPQGLETPILTLCMAAVGGLSIVFLRALFVLREVLLYVFLYTMPIGIAVVYGNIPIVSEIARRIGVQFVSLAVLPLPTALLFRGYELLFIGSNTLPVSGPFVKYIVAISLPVLAVFVTWKTFSYAAPLASRSISRAGRGAALLGTAGTAAYVAGPRAAAMTARWGAKGAATAAATERYRQTNGEQPARQPEQDASPNAGGVPEYRRKENDPAYY</sequence>